<proteinExistence type="predicted"/>
<dbReference type="PROSITE" id="PS51677">
    <property type="entry name" value="NODB"/>
    <property type="match status" value="1"/>
</dbReference>
<evidence type="ECO:0000313" key="3">
    <source>
        <dbReference type="Proteomes" id="UP001370100"/>
    </source>
</evidence>
<dbReference type="Pfam" id="PF01522">
    <property type="entry name" value="Polysacc_deac_1"/>
    <property type="match status" value="1"/>
</dbReference>
<sequence>MTVLVDALGPVLRGRVLFAVPTRVPRFAVTLDDGPDPATTPALLDVLARHGARATFFLLGERAAAHPELVARIAAEGHELGNHTWRDEPTHRLPAEEFAAKLADTRRTLEAHGPVRWFRPGSGWPTARHLAITEAAGLRCALGSAVAISGAGAGTADSPAWLDAVVRRGSVLVLHEGPGRTGVAATLDALLTRTGRRGLTAVTLSALTGSRAPIPPRDPDAGPAR</sequence>
<gene>
    <name evidence="2" type="ORF">WCD41_22240</name>
</gene>
<evidence type="ECO:0000313" key="2">
    <source>
        <dbReference type="EMBL" id="MEJ2889195.1"/>
    </source>
</evidence>
<dbReference type="EMBL" id="JBBEGL010000006">
    <property type="protein sequence ID" value="MEJ2889195.1"/>
    <property type="molecule type" value="Genomic_DNA"/>
</dbReference>
<reference evidence="2 3" key="1">
    <citation type="submission" date="2024-03" db="EMBL/GenBank/DDBJ databases">
        <title>Actinomycetospora sp. OC33-EN06, a novel actinomycete isolated from wild orchid (Aerides multiflora).</title>
        <authorList>
            <person name="Suriyachadkun C."/>
        </authorList>
    </citation>
    <scope>NUCLEOTIDE SEQUENCE [LARGE SCALE GENOMIC DNA]</scope>
    <source>
        <strain evidence="2 3">OC33-EN06</strain>
    </source>
</reference>
<dbReference type="PANTHER" id="PTHR10587">
    <property type="entry name" value="GLYCOSYL TRANSFERASE-RELATED"/>
    <property type="match status" value="1"/>
</dbReference>
<dbReference type="InterPro" id="IPR011330">
    <property type="entry name" value="Glyco_hydro/deAcase_b/a-brl"/>
</dbReference>
<dbReference type="Gene3D" id="3.20.20.370">
    <property type="entry name" value="Glycoside hydrolase/deacetylase"/>
    <property type="match status" value="1"/>
</dbReference>
<accession>A0ABU8N9W5</accession>
<dbReference type="Proteomes" id="UP001370100">
    <property type="component" value="Unassembled WGS sequence"/>
</dbReference>
<keyword evidence="3" id="KW-1185">Reference proteome</keyword>
<evidence type="ECO:0000259" key="1">
    <source>
        <dbReference type="PROSITE" id="PS51677"/>
    </source>
</evidence>
<dbReference type="SUPFAM" id="SSF88713">
    <property type="entry name" value="Glycoside hydrolase/deacetylase"/>
    <property type="match status" value="1"/>
</dbReference>
<comment type="caution">
    <text evidence="2">The sequence shown here is derived from an EMBL/GenBank/DDBJ whole genome shotgun (WGS) entry which is preliminary data.</text>
</comment>
<dbReference type="PANTHER" id="PTHR10587:SF137">
    <property type="entry name" value="4-DEOXY-4-FORMAMIDO-L-ARABINOSE-PHOSPHOUNDECAPRENOL DEFORMYLASE ARND-RELATED"/>
    <property type="match status" value="1"/>
</dbReference>
<feature type="domain" description="NodB homology" evidence="1">
    <location>
        <begin position="25"/>
        <end position="225"/>
    </location>
</feature>
<dbReference type="InterPro" id="IPR050248">
    <property type="entry name" value="Polysacc_deacetylase_ArnD"/>
</dbReference>
<name>A0ABU8N9W5_9PSEU</name>
<dbReference type="RefSeq" id="WP_337716512.1">
    <property type="nucleotide sequence ID" value="NZ_JBBEGL010000006.1"/>
</dbReference>
<protein>
    <submittedName>
        <fullName evidence="2">Polysaccharide deacetylase family protein</fullName>
    </submittedName>
</protein>
<dbReference type="InterPro" id="IPR002509">
    <property type="entry name" value="NODB_dom"/>
</dbReference>
<organism evidence="2 3">
    <name type="scientific">Actinomycetospora aeridis</name>
    <dbReference type="NCBI Taxonomy" id="3129231"/>
    <lineage>
        <taxon>Bacteria</taxon>
        <taxon>Bacillati</taxon>
        <taxon>Actinomycetota</taxon>
        <taxon>Actinomycetes</taxon>
        <taxon>Pseudonocardiales</taxon>
        <taxon>Pseudonocardiaceae</taxon>
        <taxon>Actinomycetospora</taxon>
    </lineage>
</organism>